<accession>A0A401W8V2</accession>
<feature type="compositionally biased region" description="Low complexity" evidence="1">
    <location>
        <begin position="1"/>
        <end position="22"/>
    </location>
</feature>
<evidence type="ECO:0000256" key="2">
    <source>
        <dbReference type="SAM" id="Phobius"/>
    </source>
</evidence>
<reference evidence="3 4" key="1">
    <citation type="submission" date="2018-11" db="EMBL/GenBank/DDBJ databases">
        <title>Whole genome sequence of Streptomyces paromomycinus NBRC 15454(T).</title>
        <authorList>
            <person name="Komaki H."/>
            <person name="Tamura T."/>
        </authorList>
    </citation>
    <scope>NUCLEOTIDE SEQUENCE [LARGE SCALE GENOMIC DNA]</scope>
    <source>
        <strain evidence="3 4">NBRC 15454</strain>
    </source>
</reference>
<dbReference type="RefSeq" id="WP_125056235.1">
    <property type="nucleotide sequence ID" value="NZ_BHZD01000001.1"/>
</dbReference>
<feature type="transmembrane region" description="Helical" evidence="2">
    <location>
        <begin position="465"/>
        <end position="485"/>
    </location>
</feature>
<evidence type="ECO:0008006" key="5">
    <source>
        <dbReference type="Google" id="ProtNLM"/>
    </source>
</evidence>
<sequence length="492" mass="51603">MSNPQTGTAPPTSPSGRPTGSAVPSVGTGSGLGGAFRGGAGPAQAARRRTAWADGVDQLRATATTEPGRLRIIGAVLAFLVLAFGAATAWQVADRSAAARDVVERSQPLTADAADIYRSLADADTTAAAGFLAGGKETQATRDRYENDIATAARLLAKASSNTSGSDAAARQIGKLNSLLPRYTGLVETARTNNRQGLPLGGAYLRYANAQMRDELLPAARGLYTTETARLGEDYDAAKAWPWLALTTGVLALGALTWAQRRNYLRTNRVFNRGLLAATTASAVVLLWLVAGHSVARSGLNTSYESGARSLKVLNEARIDALQARGDENLTLVARGAVVTEDQQDFYEAGYRTGMRDLAGPGRSGAAAADSRLGTALTLADDDTGRRPVREAVETVRQWQARHAEARTADDQGDYDRALAKVIGGEAATGQSFDRVDSRLAQALAHEQQQFRRAADDGRGALDGLVAGAVVLAVLGATGAVLGIGRRLSEYR</sequence>
<proteinExistence type="predicted"/>
<feature type="region of interest" description="Disordered" evidence="1">
    <location>
        <begin position="1"/>
        <end position="49"/>
    </location>
</feature>
<feature type="transmembrane region" description="Helical" evidence="2">
    <location>
        <begin position="270"/>
        <end position="291"/>
    </location>
</feature>
<keyword evidence="2" id="KW-0472">Membrane</keyword>
<keyword evidence="2" id="KW-1133">Transmembrane helix</keyword>
<feature type="transmembrane region" description="Helical" evidence="2">
    <location>
        <begin position="240"/>
        <end position="258"/>
    </location>
</feature>
<evidence type="ECO:0000313" key="4">
    <source>
        <dbReference type="Proteomes" id="UP000286746"/>
    </source>
</evidence>
<dbReference type="Proteomes" id="UP000286746">
    <property type="component" value="Unassembled WGS sequence"/>
</dbReference>
<protein>
    <recommendedName>
        <fullName evidence="5">Secreted protein</fullName>
    </recommendedName>
</protein>
<organism evidence="3 4">
    <name type="scientific">Streptomyces paromomycinus</name>
    <name type="common">Streptomyces rimosus subsp. paromomycinus</name>
    <dbReference type="NCBI Taxonomy" id="92743"/>
    <lineage>
        <taxon>Bacteria</taxon>
        <taxon>Bacillati</taxon>
        <taxon>Actinomycetota</taxon>
        <taxon>Actinomycetes</taxon>
        <taxon>Kitasatosporales</taxon>
        <taxon>Streptomycetaceae</taxon>
        <taxon>Streptomyces</taxon>
    </lineage>
</organism>
<evidence type="ECO:0000256" key="1">
    <source>
        <dbReference type="SAM" id="MobiDB-lite"/>
    </source>
</evidence>
<dbReference type="AlphaFoldDB" id="A0A401W8V2"/>
<feature type="transmembrane region" description="Helical" evidence="2">
    <location>
        <begin position="70"/>
        <end position="93"/>
    </location>
</feature>
<name>A0A401W8V2_STREY</name>
<keyword evidence="4" id="KW-1185">Reference proteome</keyword>
<gene>
    <name evidence="3" type="ORF">GKJPGBOP_05485</name>
</gene>
<comment type="caution">
    <text evidence="3">The sequence shown here is derived from an EMBL/GenBank/DDBJ whole genome shotgun (WGS) entry which is preliminary data.</text>
</comment>
<keyword evidence="2" id="KW-0812">Transmembrane</keyword>
<feature type="compositionally biased region" description="Gly residues" evidence="1">
    <location>
        <begin position="28"/>
        <end position="41"/>
    </location>
</feature>
<evidence type="ECO:0000313" key="3">
    <source>
        <dbReference type="EMBL" id="GCD45747.1"/>
    </source>
</evidence>
<dbReference type="EMBL" id="BHZD01000001">
    <property type="protein sequence ID" value="GCD45747.1"/>
    <property type="molecule type" value="Genomic_DNA"/>
</dbReference>